<feature type="chain" id="PRO_5046992200" evidence="2">
    <location>
        <begin position="25"/>
        <end position="605"/>
    </location>
</feature>
<feature type="region of interest" description="Disordered" evidence="1">
    <location>
        <begin position="29"/>
        <end position="63"/>
    </location>
</feature>
<proteinExistence type="predicted"/>
<evidence type="ECO:0000256" key="1">
    <source>
        <dbReference type="SAM" id="MobiDB-lite"/>
    </source>
</evidence>
<feature type="signal peptide" evidence="2">
    <location>
        <begin position="1"/>
        <end position="24"/>
    </location>
</feature>
<dbReference type="Proteomes" id="UP001606099">
    <property type="component" value="Unassembled WGS sequence"/>
</dbReference>
<keyword evidence="2" id="KW-0732">Signal</keyword>
<evidence type="ECO:0000256" key="2">
    <source>
        <dbReference type="SAM" id="SignalP"/>
    </source>
</evidence>
<dbReference type="RefSeq" id="WP_394457721.1">
    <property type="nucleotide sequence ID" value="NZ_JBIGHZ010000001.1"/>
</dbReference>
<evidence type="ECO:0000313" key="3">
    <source>
        <dbReference type="EMBL" id="MFG6446665.1"/>
    </source>
</evidence>
<dbReference type="EMBL" id="JBIGHZ010000001">
    <property type="protein sequence ID" value="MFG6446665.1"/>
    <property type="molecule type" value="Genomic_DNA"/>
</dbReference>
<dbReference type="PANTHER" id="PTHR43737:SF1">
    <property type="entry name" value="DUF1501 DOMAIN-CONTAINING PROTEIN"/>
    <property type="match status" value="1"/>
</dbReference>
<dbReference type="InterPro" id="IPR014917">
    <property type="entry name" value="DUF1800"/>
</dbReference>
<feature type="compositionally biased region" description="Pro residues" evidence="1">
    <location>
        <begin position="42"/>
        <end position="52"/>
    </location>
</feature>
<sequence length="605" mass="65124">MRQTAINARLPGWLALCLAGLLSACGGGGGGGSPAATAAPQAPVPTPAPPAASAPVLVDDGSSAKPATREQAYRFLMQASFGPTPADIDRVMALGYAAWIDEQWAAPQSSHVANWDAADAQLKQQNSQEHGGVLDVVGSFYKVAVTGPDQLRQRVAYGLSQIFVVSTANDSVSFESRNAAAYLDLLATHAGGSYRALLEGVALSPAMGMYLSHIRNQKEDYALGRSPDENFAREVMQLFTIGMVQLQSDGTPLLVNQQTQPTFTAQDITDLAKVFTGWSWSAPQTTEGWFWGWCPEFCMAGRETQPMQAYAQYHSTSEKRFLGVTIEAQTSPNPLRSLSVALDTLAAHPNVAPFLARQLIQRMVKSHPSPAYVGRVAQALGPQGDLKSMVKAVLLDPEARDMRQAALPESGKLQEPVLRMAHALRTLGASSDSGQWLVGLTDDPSQELGQTPLRAPAVFNFYRPGFVAPGTLTGQRGLTMPEFELVNETSVAGYAQYMLDGVANGFGMYGRLWKAPRRDIQLPLEADLPWADQPDALVERITARLLGGRVNAALRQELQDAVATVAVEPLKADGSNRSAVQQQQLNRVRLAIFLTLASPEYAVLK</sequence>
<gene>
    <name evidence="3" type="ORF">ACG0Z6_00260</name>
</gene>
<organism evidence="3 4">
    <name type="scientific">Roseateles rivi</name>
    <dbReference type="NCBI Taxonomy" id="3299028"/>
    <lineage>
        <taxon>Bacteria</taxon>
        <taxon>Pseudomonadati</taxon>
        <taxon>Pseudomonadota</taxon>
        <taxon>Betaproteobacteria</taxon>
        <taxon>Burkholderiales</taxon>
        <taxon>Sphaerotilaceae</taxon>
        <taxon>Roseateles</taxon>
    </lineage>
</organism>
<dbReference type="PANTHER" id="PTHR43737">
    <property type="entry name" value="BLL7424 PROTEIN"/>
    <property type="match status" value="1"/>
</dbReference>
<comment type="caution">
    <text evidence="3">The sequence shown here is derived from an EMBL/GenBank/DDBJ whole genome shotgun (WGS) entry which is preliminary data.</text>
</comment>
<dbReference type="Pfam" id="PF08811">
    <property type="entry name" value="DUF1800"/>
    <property type="match status" value="1"/>
</dbReference>
<dbReference type="PROSITE" id="PS51257">
    <property type="entry name" value="PROKAR_LIPOPROTEIN"/>
    <property type="match status" value="1"/>
</dbReference>
<protein>
    <submittedName>
        <fullName evidence="3">DUF1800 family protein</fullName>
    </submittedName>
</protein>
<evidence type="ECO:0000313" key="4">
    <source>
        <dbReference type="Proteomes" id="UP001606099"/>
    </source>
</evidence>
<name>A0ABW7FQY6_9BURK</name>
<keyword evidence="4" id="KW-1185">Reference proteome</keyword>
<reference evidence="3 4" key="1">
    <citation type="submission" date="2024-08" db="EMBL/GenBank/DDBJ databases">
        <authorList>
            <person name="Lu H."/>
        </authorList>
    </citation>
    <scope>NUCLEOTIDE SEQUENCE [LARGE SCALE GENOMIC DNA]</scope>
    <source>
        <strain evidence="3 4">BYS180W</strain>
    </source>
</reference>
<accession>A0ABW7FQY6</accession>